<protein>
    <submittedName>
        <fullName evidence="1">Uncharacterized protein</fullName>
    </submittedName>
</protein>
<dbReference type="AlphaFoldDB" id="A0A6C0AJN5"/>
<organism evidence="1">
    <name type="scientific">viral metagenome</name>
    <dbReference type="NCBI Taxonomy" id="1070528"/>
    <lineage>
        <taxon>unclassified sequences</taxon>
        <taxon>metagenomes</taxon>
        <taxon>organismal metagenomes</taxon>
    </lineage>
</organism>
<reference evidence="1" key="1">
    <citation type="journal article" date="2020" name="Nature">
        <title>Giant virus diversity and host interactions through global metagenomics.</title>
        <authorList>
            <person name="Schulz F."/>
            <person name="Roux S."/>
            <person name="Paez-Espino D."/>
            <person name="Jungbluth S."/>
            <person name="Walsh D.A."/>
            <person name="Denef V.J."/>
            <person name="McMahon K.D."/>
            <person name="Konstantinidis K.T."/>
            <person name="Eloe-Fadrosh E.A."/>
            <person name="Kyrpides N.C."/>
            <person name="Woyke T."/>
        </authorList>
    </citation>
    <scope>NUCLEOTIDE SEQUENCE</scope>
    <source>
        <strain evidence="1">GVMAG-S-1035375-24</strain>
    </source>
</reference>
<sequence>MEVLGKVALAMALNYGVHYVSMTAHNWMCIPHTLGEVAKTLFTTASPACSTLLVVGQHTQNAYAAAVTTGVTALIIDVLKSSA</sequence>
<dbReference type="EMBL" id="MN740664">
    <property type="protein sequence ID" value="QHS79942.1"/>
    <property type="molecule type" value="Genomic_DNA"/>
</dbReference>
<name>A0A6C0AJN5_9ZZZZ</name>
<evidence type="ECO:0000313" key="1">
    <source>
        <dbReference type="EMBL" id="QHS79942.1"/>
    </source>
</evidence>
<accession>A0A6C0AJN5</accession>
<proteinExistence type="predicted"/>